<feature type="non-terminal residue" evidence="1">
    <location>
        <position position="113"/>
    </location>
</feature>
<accession>A0A5E4ATV8</accession>
<keyword evidence="2" id="KW-1185">Reference proteome</keyword>
<dbReference type="AlphaFoldDB" id="A0A5E4ATV8"/>
<sequence length="113" mass="12100">TGDAAAAVLSKDYNPAEQTAVPIRNISHTPQKVVSRILTGQGVGLPVHVTSPGPEGICPDGRLQTQPDTHFRSLWRSPRGVKEAETLSIFTGLSGCRNSNLCRRNPVRAISSQ</sequence>
<feature type="non-terminal residue" evidence="1">
    <location>
        <position position="1"/>
    </location>
</feature>
<comment type="caution">
    <text evidence="1">The sequence shown here is derived from an EMBL/GenBank/DDBJ whole genome shotgun (WGS) entry which is preliminary data.</text>
</comment>
<gene>
    <name evidence="1" type="ORF">MONAX_5E012296</name>
</gene>
<proteinExistence type="predicted"/>
<dbReference type="EMBL" id="CABDUW010000134">
    <property type="protein sequence ID" value="VTJ59982.1"/>
    <property type="molecule type" value="Genomic_DNA"/>
</dbReference>
<evidence type="ECO:0000313" key="1">
    <source>
        <dbReference type="EMBL" id="VTJ59982.1"/>
    </source>
</evidence>
<organism evidence="1 2">
    <name type="scientific">Marmota monax</name>
    <name type="common">Woodchuck</name>
    <dbReference type="NCBI Taxonomy" id="9995"/>
    <lineage>
        <taxon>Eukaryota</taxon>
        <taxon>Metazoa</taxon>
        <taxon>Chordata</taxon>
        <taxon>Craniata</taxon>
        <taxon>Vertebrata</taxon>
        <taxon>Euteleostomi</taxon>
        <taxon>Mammalia</taxon>
        <taxon>Eutheria</taxon>
        <taxon>Euarchontoglires</taxon>
        <taxon>Glires</taxon>
        <taxon>Rodentia</taxon>
        <taxon>Sciuromorpha</taxon>
        <taxon>Sciuridae</taxon>
        <taxon>Xerinae</taxon>
        <taxon>Marmotini</taxon>
        <taxon>Marmota</taxon>
    </lineage>
</organism>
<name>A0A5E4ATV8_MARMO</name>
<dbReference type="Proteomes" id="UP000335636">
    <property type="component" value="Unassembled WGS sequence"/>
</dbReference>
<protein>
    <submittedName>
        <fullName evidence="1">Uncharacterized protein</fullName>
    </submittedName>
</protein>
<evidence type="ECO:0000313" key="2">
    <source>
        <dbReference type="Proteomes" id="UP000335636"/>
    </source>
</evidence>
<reference evidence="1" key="1">
    <citation type="submission" date="2019-04" db="EMBL/GenBank/DDBJ databases">
        <authorList>
            <person name="Alioto T."/>
            <person name="Alioto T."/>
        </authorList>
    </citation>
    <scope>NUCLEOTIDE SEQUENCE [LARGE SCALE GENOMIC DNA]</scope>
</reference>